<name>A0A382FIS1_9ZZZZ</name>
<feature type="non-terminal residue" evidence="1">
    <location>
        <position position="1"/>
    </location>
</feature>
<organism evidence="1">
    <name type="scientific">marine metagenome</name>
    <dbReference type="NCBI Taxonomy" id="408172"/>
    <lineage>
        <taxon>unclassified sequences</taxon>
        <taxon>metagenomes</taxon>
        <taxon>ecological metagenomes</taxon>
    </lineage>
</organism>
<dbReference type="InterPro" id="IPR011518">
    <property type="entry name" value="Transposase_36"/>
</dbReference>
<dbReference type="Pfam" id="PF07592">
    <property type="entry name" value="DDE_Tnp_ISAZ013"/>
    <property type="match status" value="1"/>
</dbReference>
<gene>
    <name evidence="1" type="ORF">METZ01_LOCUS215058</name>
</gene>
<dbReference type="NCBIfam" id="NF033519">
    <property type="entry name" value="transpos_ISAzo13"/>
    <property type="match status" value="1"/>
</dbReference>
<sequence length="406" mass="45921">VSYAERVNLDALRTKYEMLIPILTERSRRLWAATEAMSLGHGGIALVVRATGISRSTISRGIRELRSGEPLDPERIRHPGAGRKRAIDKDPTLLRDLEALLEATTAGMPDAPMRWTSKSVRKLAFELQSMGHSASHTLVSDLLREQGYTLQANKKAREGTQHLDRDAQFQYLNEQVTRYQKQGNPVISVDTKKKELIGDFKNPGREWRPKGSPERVRVHDFIIPEQGKAVPYGVYDLSRDEGWVSVGIDHDTASFSVNAIRSWWQRMGRPVYGGVSRLLMTADAGGSNSPRTRLWKWELQKFANRTGLSITVCHYPPGTSKWNKIEHRLFSNIAKNWRGKPLVSLSTIVSLIGSTTTQAGLRVRSEIDKRSYPKGVTVSDQQMDQVSLKRHDFHGDWNYTIRPIKT</sequence>
<accession>A0A382FIS1</accession>
<evidence type="ECO:0000313" key="1">
    <source>
        <dbReference type="EMBL" id="SVB62204.1"/>
    </source>
</evidence>
<dbReference type="AlphaFoldDB" id="A0A382FIS1"/>
<evidence type="ECO:0008006" key="2">
    <source>
        <dbReference type="Google" id="ProtNLM"/>
    </source>
</evidence>
<dbReference type="EMBL" id="UINC01049892">
    <property type="protein sequence ID" value="SVB62204.1"/>
    <property type="molecule type" value="Genomic_DNA"/>
</dbReference>
<proteinExistence type="predicted"/>
<protein>
    <recommendedName>
        <fullName evidence="2">ISAzo13 family transposase</fullName>
    </recommendedName>
</protein>
<reference evidence="1" key="1">
    <citation type="submission" date="2018-05" db="EMBL/GenBank/DDBJ databases">
        <authorList>
            <person name="Lanie J.A."/>
            <person name="Ng W.-L."/>
            <person name="Kazmierczak K.M."/>
            <person name="Andrzejewski T.M."/>
            <person name="Davidsen T.M."/>
            <person name="Wayne K.J."/>
            <person name="Tettelin H."/>
            <person name="Glass J.I."/>
            <person name="Rusch D."/>
            <person name="Podicherti R."/>
            <person name="Tsui H.-C.T."/>
            <person name="Winkler M.E."/>
        </authorList>
    </citation>
    <scope>NUCLEOTIDE SEQUENCE</scope>
</reference>